<dbReference type="Gene3D" id="1.25.40.10">
    <property type="entry name" value="Tetratricopeptide repeat domain"/>
    <property type="match status" value="1"/>
</dbReference>
<dbReference type="AlphaFoldDB" id="A0A318UKL5"/>
<keyword evidence="2" id="KW-0732">Signal</keyword>
<keyword evidence="1" id="KW-0472">Membrane</keyword>
<dbReference type="Pfam" id="PF19904">
    <property type="entry name" value="DUF6377"/>
    <property type="match status" value="1"/>
</dbReference>
<keyword evidence="1" id="KW-0812">Transmembrane</keyword>
<accession>A0A318UKL5</accession>
<protein>
    <recommendedName>
        <fullName evidence="3">DUF6377 domain-containing protein</fullName>
    </recommendedName>
</protein>
<dbReference type="InterPro" id="IPR011990">
    <property type="entry name" value="TPR-like_helical_dom_sf"/>
</dbReference>
<evidence type="ECO:0000256" key="1">
    <source>
        <dbReference type="SAM" id="Phobius"/>
    </source>
</evidence>
<reference evidence="4 5" key="1">
    <citation type="submission" date="2018-06" db="EMBL/GenBank/DDBJ databases">
        <title>Genomic Encyclopedia of Archaeal and Bacterial Type Strains, Phase II (KMG-II): from individual species to whole genera.</title>
        <authorList>
            <person name="Goeker M."/>
        </authorList>
    </citation>
    <scope>NUCLEOTIDE SEQUENCE [LARGE SCALE GENOMIC DNA]</scope>
    <source>
        <strain evidence="4 5">DSM 27372</strain>
    </source>
</reference>
<dbReference type="SUPFAM" id="SSF48452">
    <property type="entry name" value="TPR-like"/>
    <property type="match status" value="1"/>
</dbReference>
<organism evidence="4 5">
    <name type="scientific">Pedobacter nutrimenti</name>
    <dbReference type="NCBI Taxonomy" id="1241337"/>
    <lineage>
        <taxon>Bacteria</taxon>
        <taxon>Pseudomonadati</taxon>
        <taxon>Bacteroidota</taxon>
        <taxon>Sphingobacteriia</taxon>
        <taxon>Sphingobacteriales</taxon>
        <taxon>Sphingobacteriaceae</taxon>
        <taxon>Pedobacter</taxon>
    </lineage>
</organism>
<keyword evidence="5" id="KW-1185">Reference proteome</keyword>
<name>A0A318UKL5_9SPHI</name>
<evidence type="ECO:0000259" key="3">
    <source>
        <dbReference type="Pfam" id="PF19904"/>
    </source>
</evidence>
<dbReference type="EMBL" id="QKLU01000001">
    <property type="protein sequence ID" value="PYF76924.1"/>
    <property type="molecule type" value="Genomic_DNA"/>
</dbReference>
<comment type="caution">
    <text evidence="4">The sequence shown here is derived from an EMBL/GenBank/DDBJ whole genome shotgun (WGS) entry which is preliminary data.</text>
</comment>
<proteinExistence type="predicted"/>
<evidence type="ECO:0000256" key="2">
    <source>
        <dbReference type="SAM" id="SignalP"/>
    </source>
</evidence>
<keyword evidence="1" id="KW-1133">Transmembrane helix</keyword>
<feature type="transmembrane region" description="Helical" evidence="1">
    <location>
        <begin position="332"/>
        <end position="354"/>
    </location>
</feature>
<dbReference type="InterPro" id="IPR045957">
    <property type="entry name" value="DUF6377"/>
</dbReference>
<feature type="signal peptide" evidence="2">
    <location>
        <begin position="1"/>
        <end position="24"/>
    </location>
</feature>
<feature type="chain" id="PRO_5016407579" description="DUF6377 domain-containing protein" evidence="2">
    <location>
        <begin position="25"/>
        <end position="537"/>
    </location>
</feature>
<evidence type="ECO:0000313" key="5">
    <source>
        <dbReference type="Proteomes" id="UP000248198"/>
    </source>
</evidence>
<sequence>MDKGSFMKRFLLPLLFFLAVPAYGQNEQSPALDQLNKSIEQKDTFDQVKLKRIAELESRLKDIAIPVEKYVVCAALYNEYKSFNYDKAFHFSQELQQIGHRLKDQVKIADGKIKFGFILLSSGMFKETFDSLNTVKVKILPDSIKKEYYFLLARTYYDLADFDKDKYYAPIYNKRASVYIDSAIALSKAGSYDKIYNTGLKLLKMGRNEESSVLLKQLIRSQRLTDHQLAVTASTLSDIYIQNGQNNEAISLLIRAAIADIHESTKEAAAMLNLAQLLHKKGDIKNAYVFINQAMNDAGYYGARQRKMQVSAILMVIAGEKINSVEEQRRILFIYASLLTLLVALIILFVFIIYRQLKKLKKADKLILSANHSLQETIHKLNEADKIKEEYIGYYFNLISEYITKLDKFKRSVNNKLVTKRFEDIEMLVNNINLKKEREELFLNFDKAFLTLFPDFIKEFNALFPPEHQLKLHADQLLNTDLRIFALVRLGITDTEKIACILEYSMNTIYNYKARIKSKSLIPNDDFEEAILAIGSI</sequence>
<feature type="domain" description="DUF6377" evidence="3">
    <location>
        <begin position="260"/>
        <end position="499"/>
    </location>
</feature>
<evidence type="ECO:0000313" key="4">
    <source>
        <dbReference type="EMBL" id="PYF76924.1"/>
    </source>
</evidence>
<dbReference type="Proteomes" id="UP000248198">
    <property type="component" value="Unassembled WGS sequence"/>
</dbReference>
<gene>
    <name evidence="4" type="ORF">B0O44_101399</name>
</gene>